<sequence>MIGLLIVSHSARLAEGVQEFVGQISGGQIPIIAAGGASDGSLGTSVERILAGLEQLRTTDGILALVDLGSAVMSVETALEHFSGPPVHISNAPLVEGAYLAAIEATSATATLEHVASAALQARDLIKVYE</sequence>
<evidence type="ECO:0000256" key="3">
    <source>
        <dbReference type="ARBA" id="ARBA00012095"/>
    </source>
</evidence>
<feature type="domain" description="PTS EIIA type-4" evidence="6">
    <location>
        <begin position="1"/>
        <end position="130"/>
    </location>
</feature>
<dbReference type="PATRIC" id="fig|324602.8.peg.1510"/>
<dbReference type="GO" id="GO:1990234">
    <property type="term" value="C:transferase complex"/>
    <property type="evidence" value="ECO:0000318"/>
    <property type="project" value="GO_Central"/>
</dbReference>
<name>A9W9R2_CHLAA</name>
<dbReference type="eggNOG" id="COG3412">
    <property type="taxonomic scope" value="Bacteria"/>
</dbReference>
<dbReference type="InterPro" id="IPR004701">
    <property type="entry name" value="PTS_EIIA_man-typ"/>
</dbReference>
<reference evidence="8" key="1">
    <citation type="journal article" date="2011" name="BMC Genomics">
        <title>Complete genome sequence of the filamentous anoxygenic phototrophic bacterium Chloroflexus aurantiacus.</title>
        <authorList>
            <person name="Tang K.H."/>
            <person name="Barry K."/>
            <person name="Chertkov O."/>
            <person name="Dalin E."/>
            <person name="Han C.S."/>
            <person name="Hauser L.J."/>
            <person name="Honchak B.M."/>
            <person name="Karbach L.E."/>
            <person name="Land M.L."/>
            <person name="Lapidus A."/>
            <person name="Larimer F.W."/>
            <person name="Mikhailova N."/>
            <person name="Pitluck S."/>
            <person name="Pierson B.K."/>
            <person name="Blankenship R.E."/>
        </authorList>
    </citation>
    <scope>NUCLEOTIDE SEQUENCE [LARGE SCALE GENOMIC DNA]</scope>
    <source>
        <strain evidence="8">ATCC 29366 / DSM 635 / J-10-fl</strain>
    </source>
</reference>
<dbReference type="Proteomes" id="UP000002008">
    <property type="component" value="Chromosome"/>
</dbReference>
<dbReference type="InterPro" id="IPR012844">
    <property type="entry name" value="DhaM_N"/>
</dbReference>
<dbReference type="KEGG" id="cau:Caur_1320"/>
<keyword evidence="8" id="KW-1185">Reference proteome</keyword>
<dbReference type="GO" id="GO:0009401">
    <property type="term" value="P:phosphoenolpyruvate-dependent sugar phosphotransferase system"/>
    <property type="evidence" value="ECO:0007669"/>
    <property type="project" value="InterPro"/>
</dbReference>
<comment type="function">
    <text evidence="2">Component of the dihydroxyacetone kinase complex, which is responsible for the phosphoenolpyruvate (PEP)-dependent phosphorylation of dihydroxyacetone. DhaM serves as the phosphoryl donor. Is phosphorylated by phosphoenolpyruvate in an EI- and HPr-dependent reaction, and a phosphorelay system on histidine residues finally leads to phosphoryl transfer to DhaL and dihydroxyacetone.</text>
</comment>
<accession>A9W9R2</accession>
<proteinExistence type="predicted"/>
<keyword evidence="4" id="KW-0808">Transferase</keyword>
<dbReference type="RefSeq" id="WP_012257204.1">
    <property type="nucleotide sequence ID" value="NC_010175.1"/>
</dbReference>
<dbReference type="Gene3D" id="3.40.50.510">
    <property type="entry name" value="Phosphotransferase system, mannose-type IIA component"/>
    <property type="match status" value="1"/>
</dbReference>
<dbReference type="GO" id="GO:0016020">
    <property type="term" value="C:membrane"/>
    <property type="evidence" value="ECO:0007669"/>
    <property type="project" value="InterPro"/>
</dbReference>
<comment type="catalytic activity">
    <reaction evidence="1">
        <text>dihydroxyacetone + phosphoenolpyruvate = dihydroxyacetone phosphate + pyruvate</text>
        <dbReference type="Rhea" id="RHEA:18381"/>
        <dbReference type="ChEBI" id="CHEBI:15361"/>
        <dbReference type="ChEBI" id="CHEBI:16016"/>
        <dbReference type="ChEBI" id="CHEBI:57642"/>
        <dbReference type="ChEBI" id="CHEBI:58702"/>
        <dbReference type="EC" id="2.7.1.121"/>
    </reaction>
</comment>
<dbReference type="InterPro" id="IPR039643">
    <property type="entry name" value="DhaM"/>
</dbReference>
<dbReference type="AlphaFoldDB" id="A9W9R2"/>
<dbReference type="EMBL" id="CP000909">
    <property type="protein sequence ID" value="ABY34548.1"/>
    <property type="molecule type" value="Genomic_DNA"/>
</dbReference>
<evidence type="ECO:0000313" key="7">
    <source>
        <dbReference type="EMBL" id="ABY34548.1"/>
    </source>
</evidence>
<evidence type="ECO:0000259" key="6">
    <source>
        <dbReference type="PROSITE" id="PS51096"/>
    </source>
</evidence>
<dbReference type="Pfam" id="PF03610">
    <property type="entry name" value="EIIA-man"/>
    <property type="match status" value="1"/>
</dbReference>
<evidence type="ECO:0000256" key="4">
    <source>
        <dbReference type="ARBA" id="ARBA00022679"/>
    </source>
</evidence>
<evidence type="ECO:0000313" key="8">
    <source>
        <dbReference type="Proteomes" id="UP000002008"/>
    </source>
</evidence>
<dbReference type="PROSITE" id="PS51096">
    <property type="entry name" value="PTS_EIIA_TYPE_4"/>
    <property type="match status" value="1"/>
</dbReference>
<dbReference type="HOGENOM" id="CLU_045361_2_1_0"/>
<keyword evidence="7" id="KW-0418">Kinase</keyword>
<dbReference type="PANTHER" id="PTHR38594:SF1">
    <property type="entry name" value="PEP-DEPENDENT DIHYDROXYACETONE KINASE, PHOSPHORYL DONOR SUBUNIT DHAM"/>
    <property type="match status" value="1"/>
</dbReference>
<dbReference type="SUPFAM" id="SSF53062">
    <property type="entry name" value="PTS system fructose IIA component-like"/>
    <property type="match status" value="1"/>
</dbReference>
<evidence type="ECO:0000256" key="5">
    <source>
        <dbReference type="ARBA" id="ARBA00046577"/>
    </source>
</evidence>
<dbReference type="STRING" id="324602.Caur_1320"/>
<dbReference type="GO" id="GO:0046835">
    <property type="term" value="P:carbohydrate phosphorylation"/>
    <property type="evidence" value="ECO:0000318"/>
    <property type="project" value="GO_Central"/>
</dbReference>
<dbReference type="GO" id="GO:0047324">
    <property type="term" value="F:phosphoenolpyruvate-glycerone phosphotransferase activity"/>
    <property type="evidence" value="ECO:0007669"/>
    <property type="project" value="UniProtKB-EC"/>
</dbReference>
<organism evidence="7 8">
    <name type="scientific">Chloroflexus aurantiacus (strain ATCC 29366 / DSM 635 / J-10-fl)</name>
    <dbReference type="NCBI Taxonomy" id="324602"/>
    <lineage>
        <taxon>Bacteria</taxon>
        <taxon>Bacillati</taxon>
        <taxon>Chloroflexota</taxon>
        <taxon>Chloroflexia</taxon>
        <taxon>Chloroflexales</taxon>
        <taxon>Chloroflexineae</taxon>
        <taxon>Chloroflexaceae</taxon>
        <taxon>Chloroflexus</taxon>
    </lineage>
</organism>
<dbReference type="EC" id="2.7.1.121" evidence="3"/>
<protein>
    <recommendedName>
        <fullName evidence="3">phosphoenolpyruvate--glycerone phosphotransferase</fullName>
        <ecNumber evidence="3">2.7.1.121</ecNumber>
    </recommendedName>
</protein>
<dbReference type="EnsemblBacteria" id="ABY34548">
    <property type="protein sequence ID" value="ABY34548"/>
    <property type="gene ID" value="Caur_1320"/>
</dbReference>
<dbReference type="GO" id="GO:0019563">
    <property type="term" value="P:glycerol catabolic process"/>
    <property type="evidence" value="ECO:0007669"/>
    <property type="project" value="InterPro"/>
</dbReference>
<dbReference type="PANTHER" id="PTHR38594">
    <property type="entry name" value="PEP-DEPENDENT DIHYDROXYACETONE KINASE, PHOSPHORYL DONOR SUBUNIT DHAM"/>
    <property type="match status" value="1"/>
</dbReference>
<evidence type="ECO:0000256" key="2">
    <source>
        <dbReference type="ARBA" id="ARBA00002788"/>
    </source>
</evidence>
<evidence type="ECO:0000256" key="1">
    <source>
        <dbReference type="ARBA" id="ARBA00001113"/>
    </source>
</evidence>
<dbReference type="InParanoid" id="A9W9R2"/>
<dbReference type="NCBIfam" id="TIGR02364">
    <property type="entry name" value="dha_pts"/>
    <property type="match status" value="1"/>
</dbReference>
<gene>
    <name evidence="7" type="ordered locus">Caur_1320</name>
</gene>
<dbReference type="InterPro" id="IPR036662">
    <property type="entry name" value="PTS_EIIA_man-typ_sf"/>
</dbReference>
<comment type="subunit">
    <text evidence="5">Homodimer. The dihydroxyacetone kinase complex is composed of a homodimer of DhaM, a homodimer of DhaK and the subunit DhaL.</text>
</comment>